<dbReference type="PIRSF" id="PIRSF002070">
    <property type="entry name" value="SSB"/>
    <property type="match status" value="1"/>
</dbReference>
<evidence type="ECO:0000313" key="3">
    <source>
        <dbReference type="EMBL" id="DAG05265.1"/>
    </source>
</evidence>
<dbReference type="GO" id="GO:0006260">
    <property type="term" value="P:DNA replication"/>
    <property type="evidence" value="ECO:0007669"/>
    <property type="project" value="InterPro"/>
</dbReference>
<dbReference type="GO" id="GO:0003697">
    <property type="term" value="F:single-stranded DNA binding"/>
    <property type="evidence" value="ECO:0007669"/>
    <property type="project" value="InterPro"/>
</dbReference>
<dbReference type="Pfam" id="PF00436">
    <property type="entry name" value="SSB"/>
    <property type="match status" value="1"/>
</dbReference>
<proteinExistence type="inferred from homology"/>
<reference evidence="3" key="1">
    <citation type="journal article" date="2021" name="Proc. Natl. Acad. Sci. U.S.A.">
        <title>A Catalog of Tens of Thousands of Viruses from Human Metagenomes Reveals Hidden Associations with Chronic Diseases.</title>
        <authorList>
            <person name="Tisza M.J."/>
            <person name="Buck C.B."/>
        </authorList>
    </citation>
    <scope>NUCLEOTIDE SEQUENCE</scope>
    <source>
        <strain evidence="3">Ctbxa26</strain>
    </source>
</reference>
<organism evidence="3">
    <name type="scientific">Siphoviridae sp. ctbxa26</name>
    <dbReference type="NCBI Taxonomy" id="2825568"/>
    <lineage>
        <taxon>Viruses</taxon>
        <taxon>Duplodnaviria</taxon>
        <taxon>Heunggongvirae</taxon>
        <taxon>Uroviricota</taxon>
        <taxon>Caudoviricetes</taxon>
    </lineage>
</organism>
<dbReference type="GO" id="GO:0009295">
    <property type="term" value="C:nucleoid"/>
    <property type="evidence" value="ECO:0007669"/>
    <property type="project" value="TreeGrafter"/>
</dbReference>
<dbReference type="InterPro" id="IPR011344">
    <property type="entry name" value="ssDNA-bd"/>
</dbReference>
<accession>A0A8S5VER5</accession>
<dbReference type="CDD" id="cd04496">
    <property type="entry name" value="SSB_OBF"/>
    <property type="match status" value="1"/>
</dbReference>
<evidence type="ECO:0000256" key="1">
    <source>
        <dbReference type="ARBA" id="ARBA00023125"/>
    </source>
</evidence>
<name>A0A8S5VER5_9CAUD</name>
<dbReference type="PANTHER" id="PTHR10302:SF27">
    <property type="entry name" value="SINGLE-STRANDED DNA-BINDING PROTEIN"/>
    <property type="match status" value="1"/>
</dbReference>
<sequence>MINMVALMGRLTYEPELRKTPSDVSVLRFQVACDRSYQPKGQERQADFIDCVAWRQTAEFISRYFHKGSMIAIEGTIQTSNYTDKNGNNRKQTEVLANNVSFCGSKSESGGSMDIEPETAATYSSVDNSDFEEIVDDDDDLPFLRI</sequence>
<dbReference type="SUPFAM" id="SSF50249">
    <property type="entry name" value="Nucleic acid-binding proteins"/>
    <property type="match status" value="1"/>
</dbReference>
<evidence type="ECO:0000256" key="2">
    <source>
        <dbReference type="PIRNR" id="PIRNR002070"/>
    </source>
</evidence>
<dbReference type="InterPro" id="IPR012340">
    <property type="entry name" value="NA-bd_OB-fold"/>
</dbReference>
<dbReference type="PANTHER" id="PTHR10302">
    <property type="entry name" value="SINGLE-STRANDED DNA-BINDING PROTEIN"/>
    <property type="match status" value="1"/>
</dbReference>
<dbReference type="NCBIfam" id="TIGR00621">
    <property type="entry name" value="ssb"/>
    <property type="match status" value="1"/>
</dbReference>
<keyword evidence="1 2" id="KW-0238">DNA-binding</keyword>
<dbReference type="EMBL" id="BK016254">
    <property type="protein sequence ID" value="DAG05265.1"/>
    <property type="molecule type" value="Genomic_DNA"/>
</dbReference>
<dbReference type="HAMAP" id="MF_00984">
    <property type="entry name" value="SSB"/>
    <property type="match status" value="1"/>
</dbReference>
<dbReference type="InterPro" id="IPR000424">
    <property type="entry name" value="Primosome_PriB/ssb"/>
</dbReference>
<dbReference type="Gene3D" id="2.40.50.140">
    <property type="entry name" value="Nucleic acid-binding proteins"/>
    <property type="match status" value="1"/>
</dbReference>
<dbReference type="PROSITE" id="PS50935">
    <property type="entry name" value="SSB"/>
    <property type="match status" value="1"/>
</dbReference>
<protein>
    <recommendedName>
        <fullName evidence="2">Single-stranded DNA-binding protein</fullName>
    </recommendedName>
</protein>